<evidence type="ECO:0000256" key="6">
    <source>
        <dbReference type="ARBA" id="ARBA00022741"/>
    </source>
</evidence>
<dbReference type="GO" id="GO:0004815">
    <property type="term" value="F:aspartate-tRNA ligase activity"/>
    <property type="evidence" value="ECO:0007669"/>
    <property type="project" value="UniProtKB-EC"/>
</dbReference>
<gene>
    <name evidence="12" type="ORF">CTI12_AA254310</name>
</gene>
<organism evidence="12 13">
    <name type="scientific">Artemisia annua</name>
    <name type="common">Sweet wormwood</name>
    <dbReference type="NCBI Taxonomy" id="35608"/>
    <lineage>
        <taxon>Eukaryota</taxon>
        <taxon>Viridiplantae</taxon>
        <taxon>Streptophyta</taxon>
        <taxon>Embryophyta</taxon>
        <taxon>Tracheophyta</taxon>
        <taxon>Spermatophyta</taxon>
        <taxon>Magnoliopsida</taxon>
        <taxon>eudicotyledons</taxon>
        <taxon>Gunneridae</taxon>
        <taxon>Pentapetalae</taxon>
        <taxon>asterids</taxon>
        <taxon>campanulids</taxon>
        <taxon>Asterales</taxon>
        <taxon>Asteraceae</taxon>
        <taxon>Asteroideae</taxon>
        <taxon>Anthemideae</taxon>
        <taxon>Artemisiinae</taxon>
        <taxon>Artemisia</taxon>
    </lineage>
</organism>
<dbReference type="InterPro" id="IPR002312">
    <property type="entry name" value="Asp/Asn-tRNA-synth_IIb"/>
</dbReference>
<dbReference type="PRINTS" id="PR01042">
    <property type="entry name" value="TRNASYNTHASP"/>
</dbReference>
<evidence type="ECO:0000313" key="12">
    <source>
        <dbReference type="EMBL" id="PWA74384.1"/>
    </source>
</evidence>
<dbReference type="OrthoDB" id="372395at2759"/>
<evidence type="ECO:0000256" key="7">
    <source>
        <dbReference type="ARBA" id="ARBA00022840"/>
    </source>
</evidence>
<dbReference type="Proteomes" id="UP000245207">
    <property type="component" value="Unassembled WGS sequence"/>
</dbReference>
<dbReference type="GO" id="GO:0005829">
    <property type="term" value="C:cytosol"/>
    <property type="evidence" value="ECO:0007669"/>
    <property type="project" value="TreeGrafter"/>
</dbReference>
<protein>
    <recommendedName>
        <fullName evidence="3">aspartate--tRNA ligase</fullName>
        <ecNumber evidence="3">6.1.1.12</ecNumber>
    </recommendedName>
</protein>
<keyword evidence="13" id="KW-1185">Reference proteome</keyword>
<evidence type="ECO:0000256" key="9">
    <source>
        <dbReference type="ARBA" id="ARBA00023146"/>
    </source>
</evidence>
<accession>A0A2U1NLJ4</accession>
<dbReference type="EMBL" id="PKPP01002576">
    <property type="protein sequence ID" value="PWA74384.1"/>
    <property type="molecule type" value="Genomic_DNA"/>
</dbReference>
<feature type="domain" description="Aminoacyl-tRNA synthetase class II (D/K/N)" evidence="11">
    <location>
        <begin position="31"/>
        <end position="283"/>
    </location>
</feature>
<dbReference type="PANTHER" id="PTHR43450">
    <property type="entry name" value="ASPARTYL-TRNA SYNTHETASE"/>
    <property type="match status" value="1"/>
</dbReference>
<dbReference type="GO" id="GO:0005524">
    <property type="term" value="F:ATP binding"/>
    <property type="evidence" value="ECO:0007669"/>
    <property type="project" value="UniProtKB-KW"/>
</dbReference>
<dbReference type="GO" id="GO:0006422">
    <property type="term" value="P:aspartyl-tRNA aminoacylation"/>
    <property type="evidence" value="ECO:0007669"/>
    <property type="project" value="InterPro"/>
</dbReference>
<dbReference type="InterPro" id="IPR045864">
    <property type="entry name" value="aa-tRNA-synth_II/BPL/LPL"/>
</dbReference>
<evidence type="ECO:0000256" key="5">
    <source>
        <dbReference type="ARBA" id="ARBA00022598"/>
    </source>
</evidence>
<dbReference type="PANTHER" id="PTHR43450:SF1">
    <property type="entry name" value="ASPARTATE--TRNA LIGASE, CYTOPLASMIC"/>
    <property type="match status" value="1"/>
</dbReference>
<name>A0A2U1NLJ4_ARTAN</name>
<evidence type="ECO:0000256" key="8">
    <source>
        <dbReference type="ARBA" id="ARBA00022917"/>
    </source>
</evidence>
<evidence type="ECO:0000256" key="3">
    <source>
        <dbReference type="ARBA" id="ARBA00012841"/>
    </source>
</evidence>
<dbReference type="EC" id="6.1.1.12" evidence="3"/>
<dbReference type="Pfam" id="PF00152">
    <property type="entry name" value="tRNA-synt_2"/>
    <property type="match status" value="1"/>
</dbReference>
<sequence>MKDLRKFLLNKRFLEILPPKLIAGTTSQGGASEFYNQMESCGDLERVFVVAPVFKAEGSYMCEDACLDVKMEIMESYSEVMDIVDSIFVEMFDTLNETCQKELDTIGKQYPFKPLKVIIESFFLSTLRLTFEEGVQMLKVRKSNYMDGSILAIKELIKKLSKKEAGVEVDLLGDLNTELERTLGELVLEKYGTEFYILHRYPLAVRPFFTMPSYGEGAYSNSFDVYRRGEKIILGSQRIHVPELLESRAKECGIDVKTISEYIEAFRYCAPPHGGFGAGLEHFNGAVISSVSLLTTDDPNSESDQIWLCYRNCDSRWKKAKNPVTVSFKCICVNCMVKHCSARLVCMDDELMTKKFLQDFA</sequence>
<keyword evidence="6" id="KW-0547">Nucleotide-binding</keyword>
<keyword evidence="8" id="KW-0648">Protein biosynthesis</keyword>
<dbReference type="InterPro" id="IPR004523">
    <property type="entry name" value="Asp-tRNA_synthase_2"/>
</dbReference>
<reference evidence="12 13" key="1">
    <citation type="journal article" date="2018" name="Mol. Plant">
        <title>The genome of Artemisia annua provides insight into the evolution of Asteraceae family and artemisinin biosynthesis.</title>
        <authorList>
            <person name="Shen Q."/>
            <person name="Zhang L."/>
            <person name="Liao Z."/>
            <person name="Wang S."/>
            <person name="Yan T."/>
            <person name="Shi P."/>
            <person name="Liu M."/>
            <person name="Fu X."/>
            <person name="Pan Q."/>
            <person name="Wang Y."/>
            <person name="Lv Z."/>
            <person name="Lu X."/>
            <person name="Zhang F."/>
            <person name="Jiang W."/>
            <person name="Ma Y."/>
            <person name="Chen M."/>
            <person name="Hao X."/>
            <person name="Li L."/>
            <person name="Tang Y."/>
            <person name="Lv G."/>
            <person name="Zhou Y."/>
            <person name="Sun X."/>
            <person name="Brodelius P.E."/>
            <person name="Rose J.K.C."/>
            <person name="Tang K."/>
        </authorList>
    </citation>
    <scope>NUCLEOTIDE SEQUENCE [LARGE SCALE GENOMIC DNA]</scope>
    <source>
        <strain evidence="13">cv. Huhao1</strain>
        <tissue evidence="12">Leaf</tissue>
    </source>
</reference>
<proteinExistence type="inferred from homology"/>
<comment type="catalytic activity">
    <reaction evidence="10">
        <text>tRNA(Asp) + L-aspartate + ATP = L-aspartyl-tRNA(Asp) + AMP + diphosphate</text>
        <dbReference type="Rhea" id="RHEA:19649"/>
        <dbReference type="Rhea" id="RHEA-COMP:9660"/>
        <dbReference type="Rhea" id="RHEA-COMP:9678"/>
        <dbReference type="ChEBI" id="CHEBI:29991"/>
        <dbReference type="ChEBI" id="CHEBI:30616"/>
        <dbReference type="ChEBI" id="CHEBI:33019"/>
        <dbReference type="ChEBI" id="CHEBI:78442"/>
        <dbReference type="ChEBI" id="CHEBI:78516"/>
        <dbReference type="ChEBI" id="CHEBI:456215"/>
        <dbReference type="EC" id="6.1.1.12"/>
    </reaction>
</comment>
<comment type="caution">
    <text evidence="12">The sequence shown here is derived from an EMBL/GenBank/DDBJ whole genome shotgun (WGS) entry which is preliminary data.</text>
</comment>
<comment type="similarity">
    <text evidence="2">Belongs to the class-II aminoacyl-tRNA synthetase family. Type 2 subfamily.</text>
</comment>
<evidence type="ECO:0000259" key="11">
    <source>
        <dbReference type="Pfam" id="PF00152"/>
    </source>
</evidence>
<comment type="subcellular location">
    <subcellularLocation>
        <location evidence="1">Cytoplasm</location>
    </subcellularLocation>
</comment>
<dbReference type="STRING" id="35608.A0A2U1NLJ4"/>
<dbReference type="SUPFAM" id="SSF55681">
    <property type="entry name" value="Class II aaRS and biotin synthetases"/>
    <property type="match status" value="1"/>
</dbReference>
<evidence type="ECO:0000256" key="10">
    <source>
        <dbReference type="ARBA" id="ARBA00047904"/>
    </source>
</evidence>
<keyword evidence="9" id="KW-0030">Aminoacyl-tRNA synthetase</keyword>
<dbReference type="Gene3D" id="3.30.930.10">
    <property type="entry name" value="Bira Bifunctional Protein, Domain 2"/>
    <property type="match status" value="1"/>
</dbReference>
<dbReference type="GO" id="GO:0017101">
    <property type="term" value="C:aminoacyl-tRNA synthetase multienzyme complex"/>
    <property type="evidence" value="ECO:0007669"/>
    <property type="project" value="TreeGrafter"/>
</dbReference>
<dbReference type="GO" id="GO:0003723">
    <property type="term" value="F:RNA binding"/>
    <property type="evidence" value="ECO:0007669"/>
    <property type="project" value="TreeGrafter"/>
</dbReference>
<keyword evidence="4" id="KW-0963">Cytoplasm</keyword>
<dbReference type="AlphaFoldDB" id="A0A2U1NLJ4"/>
<dbReference type="InterPro" id="IPR004364">
    <property type="entry name" value="Aa-tRNA-synt_II"/>
</dbReference>
<evidence type="ECO:0000256" key="4">
    <source>
        <dbReference type="ARBA" id="ARBA00022490"/>
    </source>
</evidence>
<evidence type="ECO:0000313" key="13">
    <source>
        <dbReference type="Proteomes" id="UP000245207"/>
    </source>
</evidence>
<evidence type="ECO:0000256" key="1">
    <source>
        <dbReference type="ARBA" id="ARBA00004496"/>
    </source>
</evidence>
<keyword evidence="5" id="KW-0436">Ligase</keyword>
<keyword evidence="7" id="KW-0067">ATP-binding</keyword>
<evidence type="ECO:0000256" key="2">
    <source>
        <dbReference type="ARBA" id="ARBA00005312"/>
    </source>
</evidence>